<evidence type="ECO:0000256" key="3">
    <source>
        <dbReference type="ARBA" id="ARBA00022603"/>
    </source>
</evidence>
<organism evidence="8 9">
    <name type="scientific">Marinococcus luteus</name>
    <dbReference type="NCBI Taxonomy" id="1122204"/>
    <lineage>
        <taxon>Bacteria</taxon>
        <taxon>Bacillati</taxon>
        <taxon>Bacillota</taxon>
        <taxon>Bacilli</taxon>
        <taxon>Bacillales</taxon>
        <taxon>Bacillaceae</taxon>
        <taxon>Marinococcus</taxon>
    </lineage>
</organism>
<gene>
    <name evidence="6" type="primary">rsmI</name>
    <name evidence="8" type="ORF">SAMN05421781_2241</name>
</gene>
<reference evidence="8 9" key="1">
    <citation type="submission" date="2016-10" db="EMBL/GenBank/DDBJ databases">
        <authorList>
            <person name="de Groot N.N."/>
        </authorList>
    </citation>
    <scope>NUCLEOTIDE SEQUENCE [LARGE SCALE GENOMIC DNA]</scope>
    <source>
        <strain evidence="8 9">DSM 23126</strain>
    </source>
</reference>
<proteinExistence type="inferred from homology"/>
<dbReference type="InterPro" id="IPR035996">
    <property type="entry name" value="4pyrrol_Methylase_sf"/>
</dbReference>
<evidence type="ECO:0000256" key="4">
    <source>
        <dbReference type="ARBA" id="ARBA00022679"/>
    </source>
</evidence>
<dbReference type="GO" id="GO:0070677">
    <property type="term" value="F:rRNA (cytosine-2'-O-)-methyltransferase activity"/>
    <property type="evidence" value="ECO:0007669"/>
    <property type="project" value="UniProtKB-UniRule"/>
</dbReference>
<dbReference type="InterPro" id="IPR018063">
    <property type="entry name" value="SAM_MeTrfase_RsmI_CS"/>
</dbReference>
<evidence type="ECO:0000256" key="6">
    <source>
        <dbReference type="HAMAP-Rule" id="MF_01877"/>
    </source>
</evidence>
<dbReference type="InterPro" id="IPR014777">
    <property type="entry name" value="4pyrrole_Mease_sub1"/>
</dbReference>
<dbReference type="PROSITE" id="PS01296">
    <property type="entry name" value="RSMI"/>
    <property type="match status" value="1"/>
</dbReference>
<dbReference type="InterPro" id="IPR008189">
    <property type="entry name" value="rRNA_ssu_MeTfrase_I"/>
</dbReference>
<dbReference type="EMBL" id="FNNC01000005">
    <property type="protein sequence ID" value="SDW75041.1"/>
    <property type="molecule type" value="Genomic_DNA"/>
</dbReference>
<dbReference type="InterPro" id="IPR014776">
    <property type="entry name" value="4pyrrole_Mease_sub2"/>
</dbReference>
<dbReference type="InterPro" id="IPR000878">
    <property type="entry name" value="4pyrrol_Mease"/>
</dbReference>
<dbReference type="CDD" id="cd11648">
    <property type="entry name" value="RsmI"/>
    <property type="match status" value="1"/>
</dbReference>
<dbReference type="RefSeq" id="WP_425433806.1">
    <property type="nucleotide sequence ID" value="NZ_FNNC01000005.1"/>
</dbReference>
<comment type="catalytic activity">
    <reaction evidence="6">
        <text>cytidine(1402) in 16S rRNA + S-adenosyl-L-methionine = 2'-O-methylcytidine(1402) in 16S rRNA + S-adenosyl-L-homocysteine + H(+)</text>
        <dbReference type="Rhea" id="RHEA:42924"/>
        <dbReference type="Rhea" id="RHEA-COMP:10285"/>
        <dbReference type="Rhea" id="RHEA-COMP:10286"/>
        <dbReference type="ChEBI" id="CHEBI:15378"/>
        <dbReference type="ChEBI" id="CHEBI:57856"/>
        <dbReference type="ChEBI" id="CHEBI:59789"/>
        <dbReference type="ChEBI" id="CHEBI:74495"/>
        <dbReference type="ChEBI" id="CHEBI:82748"/>
        <dbReference type="EC" id="2.1.1.198"/>
    </reaction>
</comment>
<dbReference type="PANTHER" id="PTHR46111">
    <property type="entry name" value="RIBOSOMAL RNA SMALL SUBUNIT METHYLTRANSFERASE I"/>
    <property type="match status" value="1"/>
</dbReference>
<comment type="similarity">
    <text evidence="6">Belongs to the methyltransferase superfamily. RsmI family.</text>
</comment>
<evidence type="ECO:0000256" key="2">
    <source>
        <dbReference type="ARBA" id="ARBA00022552"/>
    </source>
</evidence>
<keyword evidence="5 6" id="KW-0949">S-adenosyl-L-methionine</keyword>
<keyword evidence="9" id="KW-1185">Reference proteome</keyword>
<accession>A0A1H2W3D5</accession>
<dbReference type="GO" id="GO:0005737">
    <property type="term" value="C:cytoplasm"/>
    <property type="evidence" value="ECO:0007669"/>
    <property type="project" value="UniProtKB-SubCell"/>
</dbReference>
<keyword evidence="4 6" id="KW-0808">Transferase</keyword>
<dbReference type="Gene3D" id="3.30.950.10">
    <property type="entry name" value="Methyltransferase, Cobalt-precorrin-4 Transmethylase, Domain 2"/>
    <property type="match status" value="1"/>
</dbReference>
<dbReference type="SUPFAM" id="SSF53790">
    <property type="entry name" value="Tetrapyrrole methylase"/>
    <property type="match status" value="1"/>
</dbReference>
<protein>
    <recommendedName>
        <fullName evidence="6">Ribosomal RNA small subunit methyltransferase I</fullName>
        <ecNumber evidence="6">2.1.1.198</ecNumber>
    </recommendedName>
    <alternativeName>
        <fullName evidence="6">16S rRNA 2'-O-ribose C1402 methyltransferase</fullName>
    </alternativeName>
    <alternativeName>
        <fullName evidence="6">rRNA (cytidine-2'-O-)-methyltransferase RsmI</fullName>
    </alternativeName>
</protein>
<comment type="subcellular location">
    <subcellularLocation>
        <location evidence="6">Cytoplasm</location>
    </subcellularLocation>
</comment>
<sequence length="288" mass="32133">MTQQFSFQATENTGMLYLVPTPIGNLEDITFRAVRILQEAAYILAEDTRQTKKLTQHYQIDTPLESYHEHNKRQKQEKILQWLTEGRQVAMVSDAGTPLVSDPGDELVQECIAQGIPVVPLPGASALLPALTASGLGGGGFYFHGFLPRKKKDIRTVLHQLPSGVPIVLYESPYRLLGTIHFLHEEWGDVPAVVARELTKKYEEFVRGTLLEAAAAFEDRDIKGECVLIVEKPVSDEAAEEDDGPMEEEVQKYMEAGASSKEAIKKTAQRRNVKKQEVYAAYHGLNKP</sequence>
<evidence type="ECO:0000259" key="7">
    <source>
        <dbReference type="Pfam" id="PF00590"/>
    </source>
</evidence>
<comment type="function">
    <text evidence="6">Catalyzes the 2'-O-methylation of the ribose of cytidine 1402 (C1402) in 16S rRNA.</text>
</comment>
<dbReference type="Gene3D" id="3.40.1010.10">
    <property type="entry name" value="Cobalt-precorrin-4 Transmethylase, Domain 1"/>
    <property type="match status" value="1"/>
</dbReference>
<dbReference type="FunFam" id="3.40.1010.10:FF:000002">
    <property type="entry name" value="Ribosomal RNA small subunit methyltransferase I"/>
    <property type="match status" value="1"/>
</dbReference>
<dbReference type="Pfam" id="PF00590">
    <property type="entry name" value="TP_methylase"/>
    <property type="match status" value="1"/>
</dbReference>
<evidence type="ECO:0000313" key="8">
    <source>
        <dbReference type="EMBL" id="SDW75041.1"/>
    </source>
</evidence>
<dbReference type="EC" id="2.1.1.198" evidence="6"/>
<keyword evidence="2 6" id="KW-0698">rRNA processing</keyword>
<evidence type="ECO:0000313" key="9">
    <source>
        <dbReference type="Proteomes" id="UP000199488"/>
    </source>
</evidence>
<dbReference type="STRING" id="1122204.SAMN05421781_2241"/>
<keyword evidence="3 6" id="KW-0489">Methyltransferase</keyword>
<dbReference type="HAMAP" id="MF_01877">
    <property type="entry name" value="16SrRNA_methyltr_I"/>
    <property type="match status" value="1"/>
</dbReference>
<dbReference type="AlphaFoldDB" id="A0A1H2W3D5"/>
<dbReference type="NCBIfam" id="TIGR00096">
    <property type="entry name" value="16S rRNA (cytidine(1402)-2'-O)-methyltransferase"/>
    <property type="match status" value="1"/>
</dbReference>
<name>A0A1H2W3D5_9BACI</name>
<dbReference type="PANTHER" id="PTHR46111:SF1">
    <property type="entry name" value="RIBOSOMAL RNA SMALL SUBUNIT METHYLTRANSFERASE I"/>
    <property type="match status" value="1"/>
</dbReference>
<dbReference type="PIRSF" id="PIRSF005917">
    <property type="entry name" value="MTase_YraL"/>
    <property type="match status" value="1"/>
</dbReference>
<keyword evidence="1 6" id="KW-0963">Cytoplasm</keyword>
<evidence type="ECO:0000256" key="1">
    <source>
        <dbReference type="ARBA" id="ARBA00022490"/>
    </source>
</evidence>
<evidence type="ECO:0000256" key="5">
    <source>
        <dbReference type="ARBA" id="ARBA00022691"/>
    </source>
</evidence>
<feature type="domain" description="Tetrapyrrole methylase" evidence="7">
    <location>
        <begin position="15"/>
        <end position="213"/>
    </location>
</feature>
<dbReference type="Proteomes" id="UP000199488">
    <property type="component" value="Unassembled WGS sequence"/>
</dbReference>